<reference evidence="1" key="1">
    <citation type="submission" date="2014-11" db="EMBL/GenBank/DDBJ databases">
        <authorList>
            <person name="Amaro Gonzalez C."/>
        </authorList>
    </citation>
    <scope>NUCLEOTIDE SEQUENCE</scope>
</reference>
<protein>
    <submittedName>
        <fullName evidence="1">Uncharacterized protein</fullName>
    </submittedName>
</protein>
<organism evidence="1">
    <name type="scientific">Anguilla anguilla</name>
    <name type="common">European freshwater eel</name>
    <name type="synonym">Muraena anguilla</name>
    <dbReference type="NCBI Taxonomy" id="7936"/>
    <lineage>
        <taxon>Eukaryota</taxon>
        <taxon>Metazoa</taxon>
        <taxon>Chordata</taxon>
        <taxon>Craniata</taxon>
        <taxon>Vertebrata</taxon>
        <taxon>Euteleostomi</taxon>
        <taxon>Actinopterygii</taxon>
        <taxon>Neopterygii</taxon>
        <taxon>Teleostei</taxon>
        <taxon>Anguilliformes</taxon>
        <taxon>Anguillidae</taxon>
        <taxon>Anguilla</taxon>
    </lineage>
</organism>
<accession>A0A0E9QUM8</accession>
<reference evidence="1" key="2">
    <citation type="journal article" date="2015" name="Fish Shellfish Immunol.">
        <title>Early steps in the European eel (Anguilla anguilla)-Vibrio vulnificus interaction in the gills: Role of the RtxA13 toxin.</title>
        <authorList>
            <person name="Callol A."/>
            <person name="Pajuelo D."/>
            <person name="Ebbesson L."/>
            <person name="Teles M."/>
            <person name="MacKenzie S."/>
            <person name="Amaro C."/>
        </authorList>
    </citation>
    <scope>NUCLEOTIDE SEQUENCE</scope>
</reference>
<dbReference type="EMBL" id="GBXM01088425">
    <property type="protein sequence ID" value="JAH20152.1"/>
    <property type="molecule type" value="Transcribed_RNA"/>
</dbReference>
<evidence type="ECO:0000313" key="1">
    <source>
        <dbReference type="EMBL" id="JAH20152.1"/>
    </source>
</evidence>
<proteinExistence type="predicted"/>
<sequence>MCKQPLQFSFG</sequence>
<name>A0A0E9QUM8_ANGAN</name>